<dbReference type="Proteomes" id="UP000639772">
    <property type="component" value="Chromosome 13"/>
</dbReference>
<protein>
    <recommendedName>
        <fullName evidence="7">Pentatricopeptide repeat-containing protein</fullName>
    </recommendedName>
</protein>
<dbReference type="PANTHER" id="PTHR47926">
    <property type="entry name" value="PENTATRICOPEPTIDE REPEAT-CONTAINING PROTEIN"/>
    <property type="match status" value="1"/>
</dbReference>
<dbReference type="InterPro" id="IPR046960">
    <property type="entry name" value="PPR_At4g14850-like_plant"/>
</dbReference>
<dbReference type="AlphaFoldDB" id="A0A835UDD0"/>
<comment type="caution">
    <text evidence="3">The sequence shown here is derived from an EMBL/GenBank/DDBJ whole genome shotgun (WGS) entry which is preliminary data.</text>
</comment>
<evidence type="ECO:0008006" key="7">
    <source>
        <dbReference type="Google" id="ProtNLM"/>
    </source>
</evidence>
<proteinExistence type="predicted"/>
<evidence type="ECO:0000313" key="4">
    <source>
        <dbReference type="EMBL" id="KAG0456434.1"/>
    </source>
</evidence>
<dbReference type="PROSITE" id="PS51375">
    <property type="entry name" value="PPR"/>
    <property type="match status" value="4"/>
</dbReference>
<dbReference type="SUPFAM" id="SSF48452">
    <property type="entry name" value="TPR-like"/>
    <property type="match status" value="1"/>
</dbReference>
<evidence type="ECO:0000256" key="1">
    <source>
        <dbReference type="ARBA" id="ARBA00022737"/>
    </source>
</evidence>
<dbReference type="InterPro" id="IPR011990">
    <property type="entry name" value="TPR-like_helical_dom_sf"/>
</dbReference>
<dbReference type="GO" id="GO:0009451">
    <property type="term" value="P:RNA modification"/>
    <property type="evidence" value="ECO:0007669"/>
    <property type="project" value="InterPro"/>
</dbReference>
<organism evidence="3 5">
    <name type="scientific">Vanilla planifolia</name>
    <name type="common">Vanilla</name>
    <dbReference type="NCBI Taxonomy" id="51239"/>
    <lineage>
        <taxon>Eukaryota</taxon>
        <taxon>Viridiplantae</taxon>
        <taxon>Streptophyta</taxon>
        <taxon>Embryophyta</taxon>
        <taxon>Tracheophyta</taxon>
        <taxon>Spermatophyta</taxon>
        <taxon>Magnoliopsida</taxon>
        <taxon>Liliopsida</taxon>
        <taxon>Asparagales</taxon>
        <taxon>Orchidaceae</taxon>
        <taxon>Vanilloideae</taxon>
        <taxon>Vanilleae</taxon>
        <taxon>Vanilla</taxon>
    </lineage>
</organism>
<dbReference type="GO" id="GO:0003723">
    <property type="term" value="F:RNA binding"/>
    <property type="evidence" value="ECO:0007669"/>
    <property type="project" value="InterPro"/>
</dbReference>
<evidence type="ECO:0000313" key="3">
    <source>
        <dbReference type="EMBL" id="KAG0455246.1"/>
    </source>
</evidence>
<feature type="repeat" description="PPR" evidence="2">
    <location>
        <begin position="254"/>
        <end position="284"/>
    </location>
</feature>
<dbReference type="Proteomes" id="UP000636800">
    <property type="component" value="Chromosome 13"/>
</dbReference>
<feature type="repeat" description="PPR" evidence="2">
    <location>
        <begin position="153"/>
        <end position="187"/>
    </location>
</feature>
<evidence type="ECO:0000313" key="6">
    <source>
        <dbReference type="Proteomes" id="UP000639772"/>
    </source>
</evidence>
<name>A0A835UDD0_VANPL</name>
<dbReference type="EMBL" id="JADCNL010000013">
    <property type="protein sequence ID" value="KAG0455246.1"/>
    <property type="molecule type" value="Genomic_DNA"/>
</dbReference>
<dbReference type="EMBL" id="JADCNM010000013">
    <property type="protein sequence ID" value="KAG0456434.1"/>
    <property type="molecule type" value="Genomic_DNA"/>
</dbReference>
<dbReference type="InterPro" id="IPR002885">
    <property type="entry name" value="PPR_rpt"/>
</dbReference>
<evidence type="ECO:0000256" key="2">
    <source>
        <dbReference type="PROSITE-ProRule" id="PRU00708"/>
    </source>
</evidence>
<dbReference type="PANTHER" id="PTHR47926:SF393">
    <property type="entry name" value="REPEAT-CONTAINING PROTEIN, PUTATIVE-RELATED"/>
    <property type="match status" value="1"/>
</dbReference>
<feature type="repeat" description="PPR" evidence="2">
    <location>
        <begin position="290"/>
        <end position="325"/>
    </location>
</feature>
<accession>A0A835UDD0</accession>
<dbReference type="InterPro" id="IPR046848">
    <property type="entry name" value="E_motif"/>
</dbReference>
<reference evidence="5 6" key="1">
    <citation type="journal article" date="2020" name="Nat. Food">
        <title>A phased Vanilla planifolia genome enables genetic improvement of flavour and production.</title>
        <authorList>
            <person name="Hasing T."/>
            <person name="Tang H."/>
            <person name="Brym M."/>
            <person name="Khazi F."/>
            <person name="Huang T."/>
            <person name="Chambers A.H."/>
        </authorList>
    </citation>
    <scope>NUCLEOTIDE SEQUENCE [LARGE SCALE GENOMIC DNA]</scope>
    <source>
        <tissue evidence="3">Leaf</tissue>
    </source>
</reference>
<dbReference type="Pfam" id="PF20431">
    <property type="entry name" value="E_motif"/>
    <property type="match status" value="1"/>
</dbReference>
<gene>
    <name evidence="4" type="ORF">HPP92_024222</name>
    <name evidence="3" type="ORF">HPP92_024538</name>
</gene>
<keyword evidence="1" id="KW-0677">Repeat</keyword>
<dbReference type="Pfam" id="PF01535">
    <property type="entry name" value="PPR"/>
    <property type="match status" value="4"/>
</dbReference>
<dbReference type="FunFam" id="1.25.40.10:FF:000090">
    <property type="entry name" value="Pentatricopeptide repeat-containing protein, chloroplastic"/>
    <property type="match status" value="1"/>
</dbReference>
<dbReference type="NCBIfam" id="TIGR00756">
    <property type="entry name" value="PPR"/>
    <property type="match status" value="3"/>
</dbReference>
<feature type="repeat" description="PPR" evidence="2">
    <location>
        <begin position="52"/>
        <end position="86"/>
    </location>
</feature>
<dbReference type="Pfam" id="PF13041">
    <property type="entry name" value="PPR_2"/>
    <property type="match status" value="1"/>
</dbReference>
<dbReference type="OrthoDB" id="426361at2759"/>
<dbReference type="Gene3D" id="1.25.40.10">
    <property type="entry name" value="Tetratricopeptide repeat domain"/>
    <property type="match status" value="3"/>
</dbReference>
<keyword evidence="5" id="KW-1185">Reference proteome</keyword>
<dbReference type="FunFam" id="1.25.40.10:FF:000427">
    <property type="entry name" value="Pentatricopeptide repeat-containing protein chloroplastic"/>
    <property type="match status" value="1"/>
</dbReference>
<sequence length="433" mass="47419">MRQLVQVHALMILTGRISDNYAASRLISFAALHPAGHLSHALAIFSSTVSPNSFMYNTLIRALASSPNPSHALLLYPQMLCSGPPPGRHTFPFLLKATANASDLSAARQIHTHAVRHGLDSDPYVVNGLIRSYGTCGFLIEARQLFDETPERNTIVWTTMVSGYVQNFCAGEAVTLFCEMMGSGIEPCEATLASVLSACARLGGLQLGQKVHELIGEKGIEVGVILGTALVDMYAKNGKMSIARKLFEGMPQRNTVTWNAMICGSAHYGHTSYALELFREMVDVKEIHPNDITFVGVLSACCNAGNVDFAQRIFSCMEEKYGVEPKVEHYGCMVDLLGRCGRLEEAEQLVKGMKWKADVVVLGALLTACRKSGNVEIAERVVKEMLKVEPGNHGVYVGLSNMYAEVGEWEDVERLRRLMRYGGLKKVPGWSCV</sequence>
<evidence type="ECO:0000313" key="5">
    <source>
        <dbReference type="Proteomes" id="UP000636800"/>
    </source>
</evidence>